<evidence type="ECO:0000313" key="6">
    <source>
        <dbReference type="Proteomes" id="UP001445472"/>
    </source>
</evidence>
<dbReference type="InterPro" id="IPR036388">
    <property type="entry name" value="WH-like_DNA-bd_sf"/>
</dbReference>
<gene>
    <name evidence="5" type="ORF">ABT276_09455</name>
</gene>
<name>A0ABV1US04_9ACTN</name>
<dbReference type="SMART" id="SM00345">
    <property type="entry name" value="HTH_GNTR"/>
    <property type="match status" value="1"/>
</dbReference>
<keyword evidence="1" id="KW-0805">Transcription regulation</keyword>
<comment type="caution">
    <text evidence="5">The sequence shown here is derived from an EMBL/GenBank/DDBJ whole genome shotgun (WGS) entry which is preliminary data.</text>
</comment>
<dbReference type="Gene3D" id="3.40.1410.10">
    <property type="entry name" value="Chorismate lyase-like"/>
    <property type="match status" value="1"/>
</dbReference>
<dbReference type="RefSeq" id="WP_351975655.1">
    <property type="nucleotide sequence ID" value="NZ_JBEPBX010000006.1"/>
</dbReference>
<keyword evidence="3" id="KW-0804">Transcription</keyword>
<dbReference type="SUPFAM" id="SSF64288">
    <property type="entry name" value="Chorismate lyase-like"/>
    <property type="match status" value="1"/>
</dbReference>
<feature type="domain" description="HTH gntR-type" evidence="4">
    <location>
        <begin position="8"/>
        <end position="76"/>
    </location>
</feature>
<evidence type="ECO:0000256" key="2">
    <source>
        <dbReference type="ARBA" id="ARBA00023125"/>
    </source>
</evidence>
<evidence type="ECO:0000259" key="4">
    <source>
        <dbReference type="PROSITE" id="PS50949"/>
    </source>
</evidence>
<dbReference type="InterPro" id="IPR036390">
    <property type="entry name" value="WH_DNA-bd_sf"/>
</dbReference>
<keyword evidence="2" id="KW-0238">DNA-binding</keyword>
<dbReference type="Gene3D" id="1.10.10.10">
    <property type="entry name" value="Winged helix-like DNA-binding domain superfamily/Winged helix DNA-binding domain"/>
    <property type="match status" value="1"/>
</dbReference>
<dbReference type="PANTHER" id="PTHR44846">
    <property type="entry name" value="MANNOSYL-D-GLYCERATE TRANSPORT/METABOLISM SYSTEM REPRESSOR MNGR-RELATED"/>
    <property type="match status" value="1"/>
</dbReference>
<dbReference type="Pfam" id="PF07702">
    <property type="entry name" value="UTRA"/>
    <property type="match status" value="1"/>
</dbReference>
<evidence type="ECO:0000256" key="3">
    <source>
        <dbReference type="ARBA" id="ARBA00023163"/>
    </source>
</evidence>
<organism evidence="5 6">
    <name type="scientific">Streptomyces xantholiticus</name>
    <dbReference type="NCBI Taxonomy" id="68285"/>
    <lineage>
        <taxon>Bacteria</taxon>
        <taxon>Bacillati</taxon>
        <taxon>Actinomycetota</taxon>
        <taxon>Actinomycetes</taxon>
        <taxon>Kitasatosporales</taxon>
        <taxon>Streptomycetaceae</taxon>
        <taxon>Streptomyces</taxon>
    </lineage>
</organism>
<dbReference type="InterPro" id="IPR011663">
    <property type="entry name" value="UTRA"/>
</dbReference>
<sequence>MAGIERPGPLYQQVAAAIRQGIAEGEFPPGTPLPSEAQLIERYEVSRPTVRNAIAALRSEGLIEVRHGKGSFVKGMPTPPLTIERTITRAGKTFALGHTSWEQPHKPTVYRTETTSTTGPLLELGEGEALFGVDRVLIDPVTGGRALHRVLLPFATAENVPSLADAPDTALEAIYAALTAGGHKLTWSETVRARMPQADERSALELPDATPVIHTMRVTHGTDHQPLILEELRASGSQAQLSYRITAESPRALRTVHS</sequence>
<keyword evidence="6" id="KW-1185">Reference proteome</keyword>
<dbReference type="InterPro" id="IPR000524">
    <property type="entry name" value="Tscrpt_reg_HTH_GntR"/>
</dbReference>
<dbReference type="InterPro" id="IPR050679">
    <property type="entry name" value="Bact_HTH_transcr_reg"/>
</dbReference>
<dbReference type="PANTHER" id="PTHR44846:SF17">
    <property type="entry name" value="GNTR-FAMILY TRANSCRIPTIONAL REGULATOR"/>
    <property type="match status" value="1"/>
</dbReference>
<dbReference type="SUPFAM" id="SSF46785">
    <property type="entry name" value="Winged helix' DNA-binding domain"/>
    <property type="match status" value="1"/>
</dbReference>
<evidence type="ECO:0000313" key="5">
    <source>
        <dbReference type="EMBL" id="MER6613592.1"/>
    </source>
</evidence>
<evidence type="ECO:0000256" key="1">
    <source>
        <dbReference type="ARBA" id="ARBA00023015"/>
    </source>
</evidence>
<dbReference type="Pfam" id="PF00392">
    <property type="entry name" value="GntR"/>
    <property type="match status" value="1"/>
</dbReference>
<dbReference type="EMBL" id="JBEPBX010000006">
    <property type="protein sequence ID" value="MER6613592.1"/>
    <property type="molecule type" value="Genomic_DNA"/>
</dbReference>
<dbReference type="InterPro" id="IPR028978">
    <property type="entry name" value="Chorismate_lyase_/UTRA_dom_sf"/>
</dbReference>
<proteinExistence type="predicted"/>
<reference evidence="5 6" key="1">
    <citation type="submission" date="2024-06" db="EMBL/GenBank/DDBJ databases">
        <title>The Natural Products Discovery Center: Release of the First 8490 Sequenced Strains for Exploring Actinobacteria Biosynthetic Diversity.</title>
        <authorList>
            <person name="Kalkreuter E."/>
            <person name="Kautsar S.A."/>
            <person name="Yang D."/>
            <person name="Bader C.D."/>
            <person name="Teijaro C.N."/>
            <person name="Fluegel L."/>
            <person name="Davis C.M."/>
            <person name="Simpson J.R."/>
            <person name="Lauterbach L."/>
            <person name="Steele A.D."/>
            <person name="Gui C."/>
            <person name="Meng S."/>
            <person name="Li G."/>
            <person name="Viehrig K."/>
            <person name="Ye F."/>
            <person name="Su P."/>
            <person name="Kiefer A.F."/>
            <person name="Nichols A."/>
            <person name="Cepeda A.J."/>
            <person name="Yan W."/>
            <person name="Fan B."/>
            <person name="Jiang Y."/>
            <person name="Adhikari A."/>
            <person name="Zheng C.-J."/>
            <person name="Schuster L."/>
            <person name="Cowan T.M."/>
            <person name="Smanski M.J."/>
            <person name="Chevrette M.G."/>
            <person name="De Carvalho L.P.S."/>
            <person name="Shen B."/>
        </authorList>
    </citation>
    <scope>NUCLEOTIDE SEQUENCE [LARGE SCALE GENOMIC DNA]</scope>
    <source>
        <strain evidence="5 6">NPDC000837</strain>
    </source>
</reference>
<accession>A0ABV1US04</accession>
<dbReference type="CDD" id="cd07377">
    <property type="entry name" value="WHTH_GntR"/>
    <property type="match status" value="1"/>
</dbReference>
<dbReference type="PRINTS" id="PR00035">
    <property type="entry name" value="HTHGNTR"/>
</dbReference>
<dbReference type="Proteomes" id="UP001445472">
    <property type="component" value="Unassembled WGS sequence"/>
</dbReference>
<dbReference type="PROSITE" id="PS50949">
    <property type="entry name" value="HTH_GNTR"/>
    <property type="match status" value="1"/>
</dbReference>
<protein>
    <submittedName>
        <fullName evidence="5">GntR family transcriptional regulator</fullName>
    </submittedName>
</protein>